<reference evidence="1" key="2">
    <citation type="submission" date="2015-07" db="EMBL/GenBank/DDBJ databases">
        <title>Plasmids, circular viruses and viroids from rat gut.</title>
        <authorList>
            <person name="Jorgensen T.J."/>
            <person name="Hansen M.A."/>
            <person name="Xu Z."/>
            <person name="Tabak M.A."/>
            <person name="Sorensen S.J."/>
            <person name="Hansen L.H."/>
        </authorList>
    </citation>
    <scope>NUCLEOTIDE SEQUENCE</scope>
    <source>
        <strain evidence="1">RGFK1520</strain>
    </source>
</reference>
<protein>
    <submittedName>
        <fullName evidence="1">Uncharacterized protein</fullName>
    </submittedName>
</protein>
<organism evidence="1">
    <name type="scientific">uncultured prokaryote</name>
    <dbReference type="NCBI Taxonomy" id="198431"/>
    <lineage>
        <taxon>unclassified sequences</taxon>
        <taxon>environmental samples</taxon>
    </lineage>
</organism>
<dbReference type="EMBL" id="LN854055">
    <property type="protein sequence ID" value="CRY97384.1"/>
    <property type="molecule type" value="Genomic_DNA"/>
</dbReference>
<accession>A0A0H5Q7L2</accession>
<evidence type="ECO:0000313" key="1">
    <source>
        <dbReference type="EMBL" id="CRY97384.1"/>
    </source>
</evidence>
<sequence>MSAITITISRFNAVHPNVVARARVTVVSEGRGTTRPLASAVWPQEAGVSARDTLKAALWALLDDLETPH</sequence>
<proteinExistence type="predicted"/>
<dbReference type="AlphaFoldDB" id="A0A0H5Q7L2"/>
<reference evidence="1" key="1">
    <citation type="submission" date="2015-06" db="EMBL/GenBank/DDBJ databases">
        <authorList>
            <person name="Joergensen T."/>
        </authorList>
    </citation>
    <scope>NUCLEOTIDE SEQUENCE</scope>
    <source>
        <strain evidence="1">RGFK1520</strain>
    </source>
</reference>
<name>A0A0H5Q7L2_9ZZZZ</name>